<keyword evidence="1" id="KW-0812">Transmembrane</keyword>
<dbReference type="EMBL" id="PTJA01000018">
    <property type="protein sequence ID" value="PPK76366.1"/>
    <property type="molecule type" value="Genomic_DNA"/>
</dbReference>
<dbReference type="Proteomes" id="UP000237749">
    <property type="component" value="Unassembled WGS sequence"/>
</dbReference>
<feature type="transmembrane region" description="Helical" evidence="1">
    <location>
        <begin position="76"/>
        <end position="93"/>
    </location>
</feature>
<comment type="caution">
    <text evidence="2">The sequence shown here is derived from an EMBL/GenBank/DDBJ whole genome shotgun (WGS) entry which is preliminary data.</text>
</comment>
<keyword evidence="1" id="KW-0472">Membrane</keyword>
<feature type="transmembrane region" description="Helical" evidence="1">
    <location>
        <begin position="7"/>
        <end position="29"/>
    </location>
</feature>
<dbReference type="AlphaFoldDB" id="A0A2S6HG03"/>
<proteinExistence type="predicted"/>
<dbReference type="OrthoDB" id="1864001at2"/>
<gene>
    <name evidence="2" type="ORF">BXY41_11856</name>
</gene>
<keyword evidence="3" id="KW-1185">Reference proteome</keyword>
<evidence type="ECO:0000313" key="2">
    <source>
        <dbReference type="EMBL" id="PPK76366.1"/>
    </source>
</evidence>
<sequence length="209" mass="24297">MKHKTKFILWPVVIIWFLLFMPVGFLLFHRKMKTDKEGAKINSRIMVLLGIIVLLLNCYYCYWFKFVNTGAEFSEAIPGIILLTCISLHMFYGSRKVKESGVRYQRYMELIVDNHQTNTERIAAMMALDFPKAIKEIQEIIDGGYLEDSYLYDNNRRIHLSDRFSRTNIRHEATKAESLKVLICQNCGAQNKVTTGTVCECEYCKTPLS</sequence>
<organism evidence="2 3">
    <name type="scientific">Lacrimispora xylanisolvens</name>
    <dbReference type="NCBI Taxonomy" id="384636"/>
    <lineage>
        <taxon>Bacteria</taxon>
        <taxon>Bacillati</taxon>
        <taxon>Bacillota</taxon>
        <taxon>Clostridia</taxon>
        <taxon>Lachnospirales</taxon>
        <taxon>Lachnospiraceae</taxon>
        <taxon>Lacrimispora</taxon>
    </lineage>
</organism>
<evidence type="ECO:0000256" key="1">
    <source>
        <dbReference type="SAM" id="Phobius"/>
    </source>
</evidence>
<evidence type="ECO:0000313" key="3">
    <source>
        <dbReference type="Proteomes" id="UP000237749"/>
    </source>
</evidence>
<protein>
    <submittedName>
        <fullName evidence="2">Uncharacterized protein</fullName>
    </submittedName>
</protein>
<keyword evidence="1" id="KW-1133">Transmembrane helix</keyword>
<dbReference type="RefSeq" id="WP_104439558.1">
    <property type="nucleotide sequence ID" value="NZ_PTJA01000018.1"/>
</dbReference>
<feature type="transmembrane region" description="Helical" evidence="1">
    <location>
        <begin position="41"/>
        <end position="64"/>
    </location>
</feature>
<accession>A0A2S6HG03</accession>
<name>A0A2S6HG03_9FIRM</name>
<reference evidence="2 3" key="1">
    <citation type="submission" date="2018-02" db="EMBL/GenBank/DDBJ databases">
        <title>Genomic Encyclopedia of Archaeal and Bacterial Type Strains, Phase II (KMG-II): from individual species to whole genera.</title>
        <authorList>
            <person name="Goeker M."/>
        </authorList>
    </citation>
    <scope>NUCLEOTIDE SEQUENCE [LARGE SCALE GENOMIC DNA]</scope>
    <source>
        <strain evidence="2 3">DSM 3808</strain>
    </source>
</reference>